<protein>
    <submittedName>
        <fullName evidence="1">Uncharacterized protein</fullName>
    </submittedName>
</protein>
<organism evidence="1 2">
    <name type="scientific">Rhodopseudomonas rhenobacensis</name>
    <dbReference type="NCBI Taxonomy" id="87461"/>
    <lineage>
        <taxon>Bacteria</taxon>
        <taxon>Pseudomonadati</taxon>
        <taxon>Pseudomonadota</taxon>
        <taxon>Alphaproteobacteria</taxon>
        <taxon>Hyphomicrobiales</taxon>
        <taxon>Nitrobacteraceae</taxon>
        <taxon>Rhodopseudomonas</taxon>
    </lineage>
</organism>
<proteinExistence type="predicted"/>
<sequence length="200" mass="20907">MPSSPPDAAASIASRPAVVTIANAPRIRGGTTRNIILVGEGVKRGDGGVRRASGGSDRVTTSTIAWSARSKQTVIPGRESDSSSEPGILQHARRLHPQRDSGFARPAASRPGMTAGGGWVLCCAQCRKARRKARRTCRSTTVIAVMASKGEDLDAAGSDQSRTSTQLLSVMAGLVPATHGNRHGIAWERGWPGQSPAMTC</sequence>
<evidence type="ECO:0000313" key="2">
    <source>
        <dbReference type="Proteomes" id="UP000542353"/>
    </source>
</evidence>
<name>A0A7W7Z5J2_9BRAD</name>
<dbReference type="Proteomes" id="UP000542353">
    <property type="component" value="Unassembled WGS sequence"/>
</dbReference>
<dbReference type="AlphaFoldDB" id="A0A7W7Z5J2"/>
<comment type="caution">
    <text evidence="1">The sequence shown here is derived from an EMBL/GenBank/DDBJ whole genome shotgun (WGS) entry which is preliminary data.</text>
</comment>
<evidence type="ECO:0000313" key="1">
    <source>
        <dbReference type="EMBL" id="MBB5048414.1"/>
    </source>
</evidence>
<dbReference type="EMBL" id="JACHIH010000020">
    <property type="protein sequence ID" value="MBB5048414.1"/>
    <property type="molecule type" value="Genomic_DNA"/>
</dbReference>
<gene>
    <name evidence="1" type="ORF">HNR60_003180</name>
</gene>
<accession>A0A7W7Z5J2</accession>
<keyword evidence="2" id="KW-1185">Reference proteome</keyword>
<reference evidence="1 2" key="1">
    <citation type="submission" date="2020-08" db="EMBL/GenBank/DDBJ databases">
        <title>Genomic Encyclopedia of Type Strains, Phase IV (KMG-IV): sequencing the most valuable type-strain genomes for metagenomic binning, comparative biology and taxonomic classification.</title>
        <authorList>
            <person name="Goeker M."/>
        </authorList>
    </citation>
    <scope>NUCLEOTIDE SEQUENCE [LARGE SCALE GENOMIC DNA]</scope>
    <source>
        <strain evidence="1 2">DSM 12706</strain>
    </source>
</reference>